<keyword evidence="4" id="KW-1185">Reference proteome</keyword>
<gene>
    <name evidence="3" type="ORF">VMF7928_02783</name>
</gene>
<accession>A0ABN8E791</accession>
<reference evidence="3" key="1">
    <citation type="submission" date="2021-11" db="EMBL/GenBank/DDBJ databases">
        <authorList>
            <person name="Rodrigo-Torres L."/>
            <person name="Arahal R. D."/>
            <person name="Lucena T."/>
        </authorList>
    </citation>
    <scope>NUCLEOTIDE SEQUENCE</scope>
    <source>
        <strain evidence="3">CECT 7928</strain>
    </source>
</reference>
<keyword evidence="1" id="KW-0812">Transmembrane</keyword>
<feature type="domain" description="Prepilin type IV endopeptidase peptidase" evidence="2">
    <location>
        <begin position="5"/>
        <end position="104"/>
    </location>
</feature>
<dbReference type="Proteomes" id="UP000838748">
    <property type="component" value="Unassembled WGS sequence"/>
</dbReference>
<evidence type="ECO:0000256" key="1">
    <source>
        <dbReference type="SAM" id="Phobius"/>
    </source>
</evidence>
<feature type="transmembrane region" description="Helical" evidence="1">
    <location>
        <begin position="51"/>
        <end position="69"/>
    </location>
</feature>
<keyword evidence="1" id="KW-0472">Membrane</keyword>
<name>A0ABN8E791_9VIBR</name>
<sequence>MKWWLLLAIISLWICYRDITQRTITNKSCIAVLFVTTLILVEQGNYESIKYSLVIFLVGVFLFLIKIIAAGDVKLISAFSLAIVPKYLLLTIVIILLLGGILAIGQVIWIKSRGKSIKTNTGVPYGVPICIGCLFGIAASI</sequence>
<keyword evidence="1" id="KW-1133">Transmembrane helix</keyword>
<feature type="transmembrane region" description="Helical" evidence="1">
    <location>
        <begin position="89"/>
        <end position="110"/>
    </location>
</feature>
<dbReference type="InterPro" id="IPR000045">
    <property type="entry name" value="Prepilin_IV_endopep_pep"/>
</dbReference>
<dbReference type="Gene3D" id="1.20.120.1220">
    <property type="match status" value="1"/>
</dbReference>
<comment type="caution">
    <text evidence="3">The sequence shown here is derived from an EMBL/GenBank/DDBJ whole genome shotgun (WGS) entry which is preliminary data.</text>
</comment>
<proteinExistence type="predicted"/>
<evidence type="ECO:0000259" key="2">
    <source>
        <dbReference type="Pfam" id="PF01478"/>
    </source>
</evidence>
<dbReference type="RefSeq" id="WP_237362321.1">
    <property type="nucleotide sequence ID" value="NZ_CAKLDM010000002.1"/>
</dbReference>
<evidence type="ECO:0000313" key="3">
    <source>
        <dbReference type="EMBL" id="CAH0540338.1"/>
    </source>
</evidence>
<evidence type="ECO:0000313" key="4">
    <source>
        <dbReference type="Proteomes" id="UP000838748"/>
    </source>
</evidence>
<organism evidence="3 4">
    <name type="scientific">Vibrio marisflavi CECT 7928</name>
    <dbReference type="NCBI Taxonomy" id="634439"/>
    <lineage>
        <taxon>Bacteria</taxon>
        <taxon>Pseudomonadati</taxon>
        <taxon>Pseudomonadota</taxon>
        <taxon>Gammaproteobacteria</taxon>
        <taxon>Vibrionales</taxon>
        <taxon>Vibrionaceae</taxon>
        <taxon>Vibrio</taxon>
    </lineage>
</organism>
<feature type="transmembrane region" description="Helical" evidence="1">
    <location>
        <begin position="122"/>
        <end position="140"/>
    </location>
</feature>
<protein>
    <recommendedName>
        <fullName evidence="2">Prepilin type IV endopeptidase peptidase domain-containing protein</fullName>
    </recommendedName>
</protein>
<dbReference type="Pfam" id="PF01478">
    <property type="entry name" value="Peptidase_A24"/>
    <property type="match status" value="1"/>
</dbReference>
<dbReference type="EMBL" id="CAKLDM010000002">
    <property type="protein sequence ID" value="CAH0540338.1"/>
    <property type="molecule type" value="Genomic_DNA"/>
</dbReference>